<evidence type="ECO:0000313" key="2">
    <source>
        <dbReference type="WBParaSite" id="Csp11.Scaffold630.g19253.t1"/>
    </source>
</evidence>
<protein>
    <submittedName>
        <fullName evidence="2">Uncharacterized protein</fullName>
    </submittedName>
</protein>
<proteinExistence type="predicted"/>
<dbReference type="WBParaSite" id="Csp11.Scaffold630.g19253.t1">
    <property type="protein sequence ID" value="Csp11.Scaffold630.g19253.t1"/>
    <property type="gene ID" value="Csp11.Scaffold630.g19253"/>
</dbReference>
<sequence length="97" mass="11198">MEFREKFLISLMSKWANKTLKMTAVPSELSFQLASILFIHSEPYDPLYIIRESKVNDEASFCESGKPTIGCAYMRMNAGRDKENKEKVFVFYNCLLG</sequence>
<keyword evidence="1" id="KW-1185">Reference proteome</keyword>
<dbReference type="Proteomes" id="UP000095282">
    <property type="component" value="Unplaced"/>
</dbReference>
<reference evidence="2" key="1">
    <citation type="submission" date="2016-11" db="UniProtKB">
        <authorList>
            <consortium name="WormBaseParasite"/>
        </authorList>
    </citation>
    <scope>IDENTIFICATION</scope>
</reference>
<accession>A0A1I7UTQ2</accession>
<evidence type="ECO:0000313" key="1">
    <source>
        <dbReference type="Proteomes" id="UP000095282"/>
    </source>
</evidence>
<dbReference type="AlphaFoldDB" id="A0A1I7UTQ2"/>
<organism evidence="1 2">
    <name type="scientific">Caenorhabditis tropicalis</name>
    <dbReference type="NCBI Taxonomy" id="1561998"/>
    <lineage>
        <taxon>Eukaryota</taxon>
        <taxon>Metazoa</taxon>
        <taxon>Ecdysozoa</taxon>
        <taxon>Nematoda</taxon>
        <taxon>Chromadorea</taxon>
        <taxon>Rhabditida</taxon>
        <taxon>Rhabditina</taxon>
        <taxon>Rhabditomorpha</taxon>
        <taxon>Rhabditoidea</taxon>
        <taxon>Rhabditidae</taxon>
        <taxon>Peloderinae</taxon>
        <taxon>Caenorhabditis</taxon>
    </lineage>
</organism>
<name>A0A1I7UTQ2_9PELO</name>